<keyword evidence="4" id="KW-1185">Reference proteome</keyword>
<name>A0AAP0I881_9MAGN</name>
<dbReference type="EMBL" id="JBBNAE010000007">
    <property type="protein sequence ID" value="KAK9110524.1"/>
    <property type="molecule type" value="Genomic_DNA"/>
</dbReference>
<evidence type="ECO:0000256" key="1">
    <source>
        <dbReference type="SAM" id="Coils"/>
    </source>
</evidence>
<keyword evidence="1" id="KW-0175">Coiled coil</keyword>
<protein>
    <submittedName>
        <fullName evidence="3">Uncharacterized protein</fullName>
    </submittedName>
</protein>
<dbReference type="AlphaFoldDB" id="A0AAP0I881"/>
<accession>A0AAP0I881</accession>
<evidence type="ECO:0000313" key="4">
    <source>
        <dbReference type="Proteomes" id="UP001417504"/>
    </source>
</evidence>
<organism evidence="3 4">
    <name type="scientific">Stephania japonica</name>
    <dbReference type="NCBI Taxonomy" id="461633"/>
    <lineage>
        <taxon>Eukaryota</taxon>
        <taxon>Viridiplantae</taxon>
        <taxon>Streptophyta</taxon>
        <taxon>Embryophyta</taxon>
        <taxon>Tracheophyta</taxon>
        <taxon>Spermatophyta</taxon>
        <taxon>Magnoliopsida</taxon>
        <taxon>Ranunculales</taxon>
        <taxon>Menispermaceae</taxon>
        <taxon>Menispermoideae</taxon>
        <taxon>Cissampelideae</taxon>
        <taxon>Stephania</taxon>
    </lineage>
</organism>
<sequence length="116" mass="13491">MAEDKESTSQPLSQTGEDSEDPTKSPPNSPSSSTRKLRDLVKSVLYEEMVMMFQRELRKFSHRNRYAIIGTYERKEFESRRYMETIKKLEKERDNCFRRHDNAATNLSCGKSSSSG</sequence>
<proteinExistence type="predicted"/>
<feature type="region of interest" description="Disordered" evidence="2">
    <location>
        <begin position="1"/>
        <end position="38"/>
    </location>
</feature>
<evidence type="ECO:0000256" key="2">
    <source>
        <dbReference type="SAM" id="MobiDB-lite"/>
    </source>
</evidence>
<feature type="coiled-coil region" evidence="1">
    <location>
        <begin position="72"/>
        <end position="106"/>
    </location>
</feature>
<gene>
    <name evidence="3" type="ORF">Sjap_018584</name>
</gene>
<dbReference type="Proteomes" id="UP001417504">
    <property type="component" value="Unassembled WGS sequence"/>
</dbReference>
<reference evidence="3 4" key="1">
    <citation type="submission" date="2024-01" db="EMBL/GenBank/DDBJ databases">
        <title>Genome assemblies of Stephania.</title>
        <authorList>
            <person name="Yang L."/>
        </authorList>
    </citation>
    <scope>NUCLEOTIDE SEQUENCE [LARGE SCALE GENOMIC DNA]</scope>
    <source>
        <strain evidence="3">QJT</strain>
        <tissue evidence="3">Leaf</tissue>
    </source>
</reference>
<evidence type="ECO:0000313" key="3">
    <source>
        <dbReference type="EMBL" id="KAK9110524.1"/>
    </source>
</evidence>
<comment type="caution">
    <text evidence="3">The sequence shown here is derived from an EMBL/GenBank/DDBJ whole genome shotgun (WGS) entry which is preliminary data.</text>
</comment>